<keyword evidence="2" id="KW-0547">Nucleotide-binding</keyword>
<dbReference type="GO" id="GO:0043139">
    <property type="term" value="F:5'-3' DNA helicase activity"/>
    <property type="evidence" value="ECO:0007669"/>
    <property type="project" value="TreeGrafter"/>
</dbReference>
<dbReference type="GO" id="GO:0003677">
    <property type="term" value="F:DNA binding"/>
    <property type="evidence" value="ECO:0007669"/>
    <property type="project" value="InterPro"/>
</dbReference>
<gene>
    <name evidence="9" type="ORF">PSNMU_V1.4_AUG-EV-PASAV3_0096600</name>
</gene>
<dbReference type="NCBIfam" id="TIGR00376">
    <property type="entry name" value="IGHMBP2 family helicase"/>
    <property type="match status" value="1"/>
</dbReference>
<dbReference type="GO" id="GO:0005524">
    <property type="term" value="F:ATP binding"/>
    <property type="evidence" value="ECO:0007669"/>
    <property type="project" value="UniProtKB-KW"/>
</dbReference>
<dbReference type="InterPro" id="IPR001374">
    <property type="entry name" value="R3H_dom"/>
</dbReference>
<dbReference type="OrthoDB" id="45555at2759"/>
<feature type="region of interest" description="Disordered" evidence="7">
    <location>
        <begin position="60"/>
        <end position="79"/>
    </location>
</feature>
<keyword evidence="3" id="KW-0378">Hydrolase</keyword>
<feature type="compositionally biased region" description="Acidic residues" evidence="7">
    <location>
        <begin position="887"/>
        <end position="902"/>
    </location>
</feature>
<dbReference type="Gene3D" id="2.40.30.270">
    <property type="match status" value="1"/>
</dbReference>
<feature type="compositionally biased region" description="Basic and acidic residues" evidence="7">
    <location>
        <begin position="952"/>
        <end position="965"/>
    </location>
</feature>
<dbReference type="Gene3D" id="3.30.1370.50">
    <property type="entry name" value="R3H-like domain"/>
    <property type="match status" value="1"/>
</dbReference>
<reference evidence="9 10" key="1">
    <citation type="submission" date="2019-01" db="EMBL/GenBank/DDBJ databases">
        <authorList>
            <person name="Ferrante I. M."/>
        </authorList>
    </citation>
    <scope>NUCLEOTIDE SEQUENCE [LARGE SCALE GENOMIC DNA]</scope>
    <source>
        <strain evidence="9 10">B856</strain>
    </source>
</reference>
<dbReference type="PANTHER" id="PTHR43788">
    <property type="entry name" value="DNA2/NAM7 HELICASE FAMILY MEMBER"/>
    <property type="match status" value="1"/>
</dbReference>
<dbReference type="InterPro" id="IPR014001">
    <property type="entry name" value="Helicase_ATP-bd"/>
</dbReference>
<dbReference type="Pfam" id="PF13086">
    <property type="entry name" value="AAA_11"/>
    <property type="match status" value="1"/>
</dbReference>
<dbReference type="SUPFAM" id="SSF52540">
    <property type="entry name" value="P-loop containing nucleoside triphosphate hydrolases"/>
    <property type="match status" value="1"/>
</dbReference>
<dbReference type="InterPro" id="IPR036867">
    <property type="entry name" value="R3H_dom_sf"/>
</dbReference>
<feature type="domain" description="R3H" evidence="8">
    <location>
        <begin position="814"/>
        <end position="879"/>
    </location>
</feature>
<feature type="region of interest" description="Disordered" evidence="7">
    <location>
        <begin position="1053"/>
        <end position="1093"/>
    </location>
</feature>
<dbReference type="InterPro" id="IPR027417">
    <property type="entry name" value="P-loop_NTPase"/>
</dbReference>
<dbReference type="SMART" id="SM00487">
    <property type="entry name" value="DEXDc"/>
    <property type="match status" value="1"/>
</dbReference>
<dbReference type="CDD" id="cd18044">
    <property type="entry name" value="DEXXQc_SMUBP2"/>
    <property type="match status" value="1"/>
</dbReference>
<evidence type="ECO:0000256" key="5">
    <source>
        <dbReference type="ARBA" id="ARBA00022840"/>
    </source>
</evidence>
<evidence type="ECO:0000313" key="9">
    <source>
        <dbReference type="EMBL" id="VEU42681.1"/>
    </source>
</evidence>
<dbReference type="SMART" id="SM00382">
    <property type="entry name" value="AAA"/>
    <property type="match status" value="1"/>
</dbReference>
<evidence type="ECO:0000256" key="7">
    <source>
        <dbReference type="SAM" id="MobiDB-lite"/>
    </source>
</evidence>
<keyword evidence="4" id="KW-0347">Helicase</keyword>
<evidence type="ECO:0000256" key="6">
    <source>
        <dbReference type="ARBA" id="ARBA00048432"/>
    </source>
</evidence>
<evidence type="ECO:0000256" key="4">
    <source>
        <dbReference type="ARBA" id="ARBA00022806"/>
    </source>
</evidence>
<dbReference type="Pfam" id="PF01424">
    <property type="entry name" value="R3H"/>
    <property type="match status" value="1"/>
</dbReference>
<dbReference type="InterPro" id="IPR041677">
    <property type="entry name" value="DNA2/NAM7_AAA_11"/>
</dbReference>
<dbReference type="InterPro" id="IPR041679">
    <property type="entry name" value="DNA2/NAM7-like_C"/>
</dbReference>
<dbReference type="CDD" id="cd18808">
    <property type="entry name" value="SF1_C_Upf1"/>
    <property type="match status" value="1"/>
</dbReference>
<comment type="catalytic activity">
    <reaction evidence="6">
        <text>ATP + H2O = ADP + phosphate + H(+)</text>
        <dbReference type="Rhea" id="RHEA:13065"/>
        <dbReference type="ChEBI" id="CHEBI:15377"/>
        <dbReference type="ChEBI" id="CHEBI:15378"/>
        <dbReference type="ChEBI" id="CHEBI:30616"/>
        <dbReference type="ChEBI" id="CHEBI:43474"/>
        <dbReference type="ChEBI" id="CHEBI:456216"/>
        <dbReference type="EC" id="3.6.4.12"/>
    </reaction>
    <physiologicalReaction direction="left-to-right" evidence="6">
        <dbReference type="Rhea" id="RHEA:13066"/>
    </physiologicalReaction>
</comment>
<keyword evidence="5" id="KW-0067">ATP-binding</keyword>
<feature type="compositionally biased region" description="Basic and acidic residues" evidence="7">
    <location>
        <begin position="861"/>
        <end position="874"/>
    </location>
</feature>
<dbReference type="PANTHER" id="PTHR43788:SF8">
    <property type="entry name" value="DNA-BINDING PROTEIN SMUBP-2"/>
    <property type="match status" value="1"/>
</dbReference>
<feature type="compositionally biased region" description="Basic residues" evidence="7">
    <location>
        <begin position="981"/>
        <end position="991"/>
    </location>
</feature>
<sequence length="1093" mass="118137">MSVRRFVEAQRELLDLELRAENDGSENDGRRSGVLSRLEASEVSVGLYGRTVVRLVTLSESSSSNNNNNNSSDSETGSEGIRLLPAHRFAVGSEVEIRSSGGSHTGGRTLGGVVCAVSETSVSVALSDRRPPDGKKPKKQSGSGKNNRKNDDSSNDGNGDETSLLESIPLALVPRGSAEVHKKLVAALDRLERHGEGHLIAGPVVRAVFSPPSGEGPSPNRKSNPSPKPAPRCFHPGLDASQREAIAFALDPDRRVALVHGPPGTGKTTTVAELVRQAVHHHGMRVLVTAPSNVAVDNILEKLTEEVGEKGQKQEQEPSSPPLRVVRLGHPARIKPSILKHSLEALVQSSDGTEIVRDVRRELEACLRTVSRDRSGAGGRSGSGRPRKKDALDKRAAYRDIGTLRREVRAREEKVVRELIRSAHVVLATTVGADNRALNSITNPTETDGHTAGDDPGFDLVVIDEAAQALEASCWIPILRGRKVVLAGDHCQLPPTIKSKDPRVAAGLGVTLFERLMDLYRTREREISRMLKIQYRMHHQIADWASSAMYRGELETHESARSRTLGQLVSVRKRLGSEASAGTENLGETTLLLIDTAGCGMHEGETEAGSRFNEGEASIVEKHVRKLLALGVEQHQVAVVTPYNGQVELIRGLLHREFPALEIRSVDGFQGGEKEAVVLSLVRSSDRGGRPGGIGFLRDDRRQNVAVTRARRHLALVCDSDTVSGSPFVESLIEWVGNHGEHRSAIEYLSEDKSSCGNDAGYQDDLEAVERELASLLAEPPPEKTAAGSGPPQRKVPPSARPPCGNRRERNPEPGLRPELVARIEEFAAGGRPGDEMVLGRELSRGDRRLVHELAEQKVLEHRSEGREGVDRRLVLSVPAKPAGAEPAEDREQETDDKDDGDASASDAEPDRAAPGFSVLSADDSDSDQAETGTSLPEPEAATGNALLAQLAKERADRQRQREQQAARPSGPGDSKGSSRQAKRKKKKPKGQRLGGGRNPPPGRGPSKKEKDETLDDDLDDMAFLDAQVARAQNAHGRRVEGSGTAYRTIVHGILNARPEPRHQAPRNARASAALRAKLGEAGKARQKKPKKK</sequence>
<feature type="region of interest" description="Disordered" evidence="7">
    <location>
        <begin position="778"/>
        <end position="818"/>
    </location>
</feature>
<evidence type="ECO:0000256" key="1">
    <source>
        <dbReference type="ARBA" id="ARBA00007913"/>
    </source>
</evidence>
<dbReference type="EMBL" id="CAACVS010000465">
    <property type="protein sequence ID" value="VEU42681.1"/>
    <property type="molecule type" value="Genomic_DNA"/>
</dbReference>
<accession>A0A448ZKX4</accession>
<feature type="compositionally biased region" description="Low complexity" evidence="7">
    <location>
        <begin position="61"/>
        <end position="72"/>
    </location>
</feature>
<dbReference type="Proteomes" id="UP000291116">
    <property type="component" value="Unassembled WGS sequence"/>
</dbReference>
<evidence type="ECO:0000256" key="2">
    <source>
        <dbReference type="ARBA" id="ARBA00022741"/>
    </source>
</evidence>
<evidence type="ECO:0000259" key="8">
    <source>
        <dbReference type="PROSITE" id="PS51061"/>
    </source>
</evidence>
<feature type="region of interest" description="Disordered" evidence="7">
    <location>
        <begin position="373"/>
        <end position="393"/>
    </location>
</feature>
<evidence type="ECO:0000256" key="3">
    <source>
        <dbReference type="ARBA" id="ARBA00022801"/>
    </source>
</evidence>
<feature type="region of interest" description="Disordered" evidence="7">
    <location>
        <begin position="123"/>
        <end position="162"/>
    </location>
</feature>
<feature type="region of interest" description="Disordered" evidence="7">
    <location>
        <begin position="861"/>
        <end position="1022"/>
    </location>
</feature>
<organism evidence="9 10">
    <name type="scientific">Pseudo-nitzschia multistriata</name>
    <dbReference type="NCBI Taxonomy" id="183589"/>
    <lineage>
        <taxon>Eukaryota</taxon>
        <taxon>Sar</taxon>
        <taxon>Stramenopiles</taxon>
        <taxon>Ochrophyta</taxon>
        <taxon>Bacillariophyta</taxon>
        <taxon>Bacillariophyceae</taxon>
        <taxon>Bacillariophycidae</taxon>
        <taxon>Bacillariales</taxon>
        <taxon>Bacillariaceae</taxon>
        <taxon>Pseudo-nitzschia</taxon>
    </lineage>
</organism>
<dbReference type="Gene3D" id="3.40.50.300">
    <property type="entry name" value="P-loop containing nucleotide triphosphate hydrolases"/>
    <property type="match status" value="2"/>
</dbReference>
<dbReference type="GO" id="GO:0016787">
    <property type="term" value="F:hydrolase activity"/>
    <property type="evidence" value="ECO:0007669"/>
    <property type="project" value="UniProtKB-KW"/>
</dbReference>
<proteinExistence type="inferred from homology"/>
<dbReference type="Pfam" id="PF13087">
    <property type="entry name" value="AAA_12"/>
    <property type="match status" value="1"/>
</dbReference>
<feature type="region of interest" description="Disordered" evidence="7">
    <location>
        <begin position="207"/>
        <end position="236"/>
    </location>
</feature>
<dbReference type="InterPro" id="IPR047187">
    <property type="entry name" value="SF1_C_Upf1"/>
</dbReference>
<dbReference type="InterPro" id="IPR003593">
    <property type="entry name" value="AAA+_ATPase"/>
</dbReference>
<comment type="similarity">
    <text evidence="1">Belongs to the DNA2/NAM7 helicase family.</text>
</comment>
<protein>
    <recommendedName>
        <fullName evidence="8">R3H domain-containing protein</fullName>
    </recommendedName>
</protein>
<dbReference type="InterPro" id="IPR004483">
    <property type="entry name" value="SMUBP-2/Hcs1-like"/>
</dbReference>
<feature type="compositionally biased region" description="Acidic residues" evidence="7">
    <location>
        <begin position="1013"/>
        <end position="1022"/>
    </location>
</feature>
<dbReference type="PROSITE" id="PS51061">
    <property type="entry name" value="R3H"/>
    <property type="match status" value="1"/>
</dbReference>
<keyword evidence="10" id="KW-1185">Reference proteome</keyword>
<dbReference type="InterPro" id="IPR050534">
    <property type="entry name" value="Coronavir_polyprotein_1ab"/>
</dbReference>
<evidence type="ECO:0000313" key="10">
    <source>
        <dbReference type="Proteomes" id="UP000291116"/>
    </source>
</evidence>
<dbReference type="AlphaFoldDB" id="A0A448ZKX4"/>
<name>A0A448ZKX4_9STRA</name>